<gene>
    <name evidence="2" type="ORF">HEP81_08111</name>
</gene>
<feature type="compositionally biased region" description="Acidic residues" evidence="1">
    <location>
        <begin position="1"/>
        <end position="10"/>
    </location>
</feature>
<evidence type="ECO:0000313" key="3">
    <source>
        <dbReference type="Proteomes" id="UP000516422"/>
    </source>
</evidence>
<protein>
    <submittedName>
        <fullName evidence="2">Uncharacterized protein</fullName>
    </submittedName>
</protein>
<accession>A0A7H1QDF9</accession>
<dbReference type="Proteomes" id="UP000516422">
    <property type="component" value="Plasmid pSGRIFU2"/>
</dbReference>
<feature type="region of interest" description="Disordered" evidence="1">
    <location>
        <begin position="44"/>
        <end position="74"/>
    </location>
</feature>
<dbReference type="AlphaFoldDB" id="A0A7H1QDF9"/>
<sequence length="74" mass="8014">MTDLPSPEEVEAARTPAGGWKRDQLAAWGVPWPPPKGWKDELAERWKDARPAGPPAPPPTPAPADFAQDTLDFG</sequence>
<feature type="compositionally biased region" description="Pro residues" evidence="1">
    <location>
        <begin position="52"/>
        <end position="62"/>
    </location>
</feature>
<dbReference type="RefSeq" id="WP_106980090.1">
    <property type="nucleotide sequence ID" value="NZ_CP051008.1"/>
</dbReference>
<organism evidence="2 3">
    <name type="scientific">Streptomyces griseofuscus</name>
    <dbReference type="NCBI Taxonomy" id="146922"/>
    <lineage>
        <taxon>Bacteria</taxon>
        <taxon>Bacillati</taxon>
        <taxon>Actinomycetota</taxon>
        <taxon>Actinomycetes</taxon>
        <taxon>Kitasatosporales</taxon>
        <taxon>Streptomycetaceae</taxon>
        <taxon>Streptomyces</taxon>
    </lineage>
</organism>
<evidence type="ECO:0000313" key="2">
    <source>
        <dbReference type="EMBL" id="QNT98339.1"/>
    </source>
</evidence>
<keyword evidence="2" id="KW-0614">Plasmid</keyword>
<reference evidence="2 3" key="1">
    <citation type="submission" date="2020-04" db="EMBL/GenBank/DDBJ databases">
        <title>Characterization and engineering of Streptomyces griseofuscus DSM40191 as a potential heterologous host for expression of BGCs.</title>
        <authorList>
            <person name="Gren T."/>
            <person name="Whitford C.M."/>
            <person name="Mohite O.S."/>
            <person name="Joergensen T.S."/>
            <person name="Nielsen J.B."/>
            <person name="Lee S.Y."/>
            <person name="Weber T."/>
        </authorList>
    </citation>
    <scope>NUCLEOTIDE SEQUENCE [LARGE SCALE GENOMIC DNA]</scope>
    <source>
        <strain evidence="2 3">DSM 40191</strain>
        <plasmid evidence="2 3">pSGRIFU2</plasmid>
    </source>
</reference>
<geneLocation type="plasmid" evidence="2 3">
    <name>pSGRIFU2</name>
</geneLocation>
<dbReference type="GeneID" id="91467581"/>
<dbReference type="KEGG" id="sgf:HEP81_08111"/>
<name>A0A7H1QDF9_9ACTN</name>
<proteinExistence type="predicted"/>
<feature type="region of interest" description="Disordered" evidence="1">
    <location>
        <begin position="1"/>
        <end position="22"/>
    </location>
</feature>
<dbReference type="EMBL" id="CP051008">
    <property type="protein sequence ID" value="QNT98339.1"/>
    <property type="molecule type" value="Genomic_DNA"/>
</dbReference>
<evidence type="ECO:0000256" key="1">
    <source>
        <dbReference type="SAM" id="MobiDB-lite"/>
    </source>
</evidence>